<accession>A0A2T0M8H9</accession>
<reference evidence="1 2" key="1">
    <citation type="submission" date="2018-03" db="EMBL/GenBank/DDBJ databases">
        <title>Genomic Encyclopedia of Archaeal and Bacterial Type Strains, Phase II (KMG-II): from individual species to whole genera.</title>
        <authorList>
            <person name="Goeker M."/>
        </authorList>
    </citation>
    <scope>NUCLEOTIDE SEQUENCE [LARGE SCALE GENOMIC DNA]</scope>
    <source>
        <strain evidence="1 2">DSM 25027</strain>
    </source>
</reference>
<gene>
    <name evidence="1" type="ORF">CLV81_2119</name>
</gene>
<name>A0A2T0M8H9_9FLAO</name>
<dbReference type="RefSeq" id="WP_146129879.1">
    <property type="nucleotide sequence ID" value="NZ_PVYX01000002.1"/>
</dbReference>
<protein>
    <submittedName>
        <fullName evidence="1">Uncharacterized protein</fullName>
    </submittedName>
</protein>
<evidence type="ECO:0000313" key="2">
    <source>
        <dbReference type="Proteomes" id="UP000237640"/>
    </source>
</evidence>
<dbReference type="AlphaFoldDB" id="A0A2T0M8H9"/>
<proteinExistence type="predicted"/>
<keyword evidence="2" id="KW-1185">Reference proteome</keyword>
<dbReference type="OrthoDB" id="1453802at2"/>
<dbReference type="EMBL" id="PVYX01000002">
    <property type="protein sequence ID" value="PRX53732.1"/>
    <property type="molecule type" value="Genomic_DNA"/>
</dbReference>
<sequence length="155" mass="17621">MKRLIIVLPIVALSCVFLLHMNANRANPFSLGVASKAPETISVSITKYEDCIQKESLITIKAFLKRENRLPVGKNLSKLDGQIRKYQTSLDSTIHNLNAIDAHSFLHDEFRRCKELILSSESSSFLTYYHLKIMEACYEKDKMLNESSQNSLANL</sequence>
<organism evidence="1 2">
    <name type="scientific">Flagellimonas meridianipacifica</name>
    <dbReference type="NCBI Taxonomy" id="1080225"/>
    <lineage>
        <taxon>Bacteria</taxon>
        <taxon>Pseudomonadati</taxon>
        <taxon>Bacteroidota</taxon>
        <taxon>Flavobacteriia</taxon>
        <taxon>Flavobacteriales</taxon>
        <taxon>Flavobacteriaceae</taxon>
        <taxon>Flagellimonas</taxon>
    </lineage>
</organism>
<dbReference type="Proteomes" id="UP000237640">
    <property type="component" value="Unassembled WGS sequence"/>
</dbReference>
<dbReference type="PROSITE" id="PS51257">
    <property type="entry name" value="PROKAR_LIPOPROTEIN"/>
    <property type="match status" value="1"/>
</dbReference>
<evidence type="ECO:0000313" key="1">
    <source>
        <dbReference type="EMBL" id="PRX53732.1"/>
    </source>
</evidence>
<comment type="caution">
    <text evidence="1">The sequence shown here is derived from an EMBL/GenBank/DDBJ whole genome shotgun (WGS) entry which is preliminary data.</text>
</comment>